<dbReference type="Gramene" id="ESW31475">
    <property type="protein sequence ID" value="ESW31475"/>
    <property type="gene ID" value="PHAVU_002G241000g"/>
</dbReference>
<keyword evidence="2" id="KW-1185">Reference proteome</keyword>
<dbReference type="PANTHER" id="PTHR34287">
    <property type="entry name" value="OS06G0551500 PROTEIN-RELATED"/>
    <property type="match status" value="1"/>
</dbReference>
<accession>V7CQE1</accession>
<organism evidence="1 2">
    <name type="scientific">Phaseolus vulgaris</name>
    <name type="common">Kidney bean</name>
    <name type="synonym">French bean</name>
    <dbReference type="NCBI Taxonomy" id="3885"/>
    <lineage>
        <taxon>Eukaryota</taxon>
        <taxon>Viridiplantae</taxon>
        <taxon>Streptophyta</taxon>
        <taxon>Embryophyta</taxon>
        <taxon>Tracheophyta</taxon>
        <taxon>Spermatophyta</taxon>
        <taxon>Magnoliopsida</taxon>
        <taxon>eudicotyledons</taxon>
        <taxon>Gunneridae</taxon>
        <taxon>Pentapetalae</taxon>
        <taxon>rosids</taxon>
        <taxon>fabids</taxon>
        <taxon>Fabales</taxon>
        <taxon>Fabaceae</taxon>
        <taxon>Papilionoideae</taxon>
        <taxon>50 kb inversion clade</taxon>
        <taxon>NPAAA clade</taxon>
        <taxon>indigoferoid/millettioid clade</taxon>
        <taxon>Phaseoleae</taxon>
        <taxon>Phaseolus</taxon>
    </lineage>
</organism>
<dbReference type="EMBL" id="CM002289">
    <property type="protein sequence ID" value="ESW31475.1"/>
    <property type="molecule type" value="Genomic_DNA"/>
</dbReference>
<gene>
    <name evidence="1" type="ORF">PHAVU_002G241000g</name>
</gene>
<sequence>MQPLIKFVSIANAISLPPCIFLISRTTLLCYQYRSNFHSPSLISSTEMLPHQTSSQNIKVQHVSKPVSDKLLEKFHDESQFDFDYEQSGLWSPPVPRTVFLNSPGRIFTEQEMLQRLRRKNARTRHGKKFRVCFTVFCCA</sequence>
<dbReference type="Proteomes" id="UP000000226">
    <property type="component" value="Chromosome 2"/>
</dbReference>
<name>V7CQE1_PHAVU</name>
<proteinExistence type="predicted"/>
<evidence type="ECO:0000313" key="1">
    <source>
        <dbReference type="EMBL" id="ESW31475.1"/>
    </source>
</evidence>
<reference evidence="2" key="1">
    <citation type="journal article" date="2014" name="Nat. Genet.">
        <title>A reference genome for common bean and genome-wide analysis of dual domestications.</title>
        <authorList>
            <person name="Schmutz J."/>
            <person name="McClean P.E."/>
            <person name="Mamidi S."/>
            <person name="Wu G.A."/>
            <person name="Cannon S.B."/>
            <person name="Grimwood J."/>
            <person name="Jenkins J."/>
            <person name="Shu S."/>
            <person name="Song Q."/>
            <person name="Chavarro C."/>
            <person name="Torres-Torres M."/>
            <person name="Geffroy V."/>
            <person name="Moghaddam S.M."/>
            <person name="Gao D."/>
            <person name="Abernathy B."/>
            <person name="Barry K."/>
            <person name="Blair M."/>
            <person name="Brick M.A."/>
            <person name="Chovatia M."/>
            <person name="Gepts P."/>
            <person name="Goodstein D.M."/>
            <person name="Gonzales M."/>
            <person name="Hellsten U."/>
            <person name="Hyten D.L."/>
            <person name="Jia G."/>
            <person name="Kelly J.D."/>
            <person name="Kudrna D."/>
            <person name="Lee R."/>
            <person name="Richard M.M."/>
            <person name="Miklas P.N."/>
            <person name="Osorno J.M."/>
            <person name="Rodrigues J."/>
            <person name="Thareau V."/>
            <person name="Urrea C.A."/>
            <person name="Wang M."/>
            <person name="Yu Y."/>
            <person name="Zhang M."/>
            <person name="Wing R.A."/>
            <person name="Cregan P.B."/>
            <person name="Rokhsar D.S."/>
            <person name="Jackson S.A."/>
        </authorList>
    </citation>
    <scope>NUCLEOTIDE SEQUENCE [LARGE SCALE GENOMIC DNA]</scope>
    <source>
        <strain evidence="2">cv. G19833</strain>
    </source>
</reference>
<evidence type="ECO:0000313" key="2">
    <source>
        <dbReference type="Proteomes" id="UP000000226"/>
    </source>
</evidence>
<dbReference type="OrthoDB" id="686565at2759"/>
<dbReference type="STRING" id="3885.V7CQE1"/>
<dbReference type="eggNOG" id="ENOG502S80Y">
    <property type="taxonomic scope" value="Eukaryota"/>
</dbReference>
<dbReference type="AlphaFoldDB" id="V7CQE1"/>
<protein>
    <submittedName>
        <fullName evidence="1">Uncharacterized protein</fullName>
    </submittedName>
</protein>
<dbReference type="PANTHER" id="PTHR34287:SF2">
    <property type="match status" value="1"/>
</dbReference>